<dbReference type="SUPFAM" id="SSF52954">
    <property type="entry name" value="Class II aaRS ABD-related"/>
    <property type="match status" value="1"/>
</dbReference>
<keyword evidence="10 13" id="KW-0648">Protein biosynthesis</keyword>
<dbReference type="AlphaFoldDB" id="A0A451CWE0"/>
<dbReference type="InterPro" id="IPR004154">
    <property type="entry name" value="Anticodon-bd"/>
</dbReference>
<evidence type="ECO:0000256" key="10">
    <source>
        <dbReference type="ARBA" id="ARBA00022917"/>
    </source>
</evidence>
<dbReference type="InterPro" id="IPR018163">
    <property type="entry name" value="Thr/Ala-tRNA-synth_IIc_edit"/>
</dbReference>
<keyword evidence="6 13" id="KW-0547">Nucleotide-binding</keyword>
<dbReference type="Gene3D" id="3.40.50.800">
    <property type="entry name" value="Anticodon-binding domain"/>
    <property type="match status" value="1"/>
</dbReference>
<dbReference type="InterPro" id="IPR002320">
    <property type="entry name" value="Thr-tRNA-ligase_IIa"/>
</dbReference>
<keyword evidence="7 13" id="KW-0862">Zinc</keyword>
<feature type="region of interest" description="Catalytic" evidence="13">
    <location>
        <begin position="243"/>
        <end position="534"/>
    </location>
</feature>
<sequence length="644" mass="75812">MPIVISCNGVDRSYTKTVTVKKILEDFYPIHTSNFVAGLVDNKLVTLNTIISKNSTIVMIDDSNQKFLSQVKRSCIQLLNRVLKDIWLDVKIANSCINEYGFHCDIDMSYVLRKKDLHEISKQMLKKISTAYKIFVKRIDISDFLDFLQKNNETYQIDIIRKKYSSKNTIDVCYHEDYCEFYDHAQVSNIKFCKHFLLQDVSGAYWNNNKNNKMLQRIHVVICTSKYQLLKFLSISKEIKKRDHRKTAKLLDLYHIQKESPGMIFWHKNGYVIFRQLEQFIRDYLFRHHYEEVKSPVIIDKSLWEKSGHWKYYNTSIFVTKSENREYCIKPMNCPAHVQIFQSKLQSYKDLPIRISEFGSCHRQESSGSLHGLMRVRGFTQDDAHIFCTQEQIKKELNDCIHLLLDLYNTFGFKKIFINFSTRPTKRIGSEKMWNQAEKDLEYVLKKNNLSFQYQSGEGAFYGPKIEISLEDNLQRIWQCGTIQLDFYLAQQLNAYYIDKNNVKKNPIIIHRALLGSIERFIGILLEEFKGKLPIWLCPIQVNVISVSILHSSYVQKIVQKLLLHDIRVIFDVTNTSVGFKIRSSIVQNIPYTLICGDKEIQNKYITIRNRFSNKQYKSTIDIFINNIINNIKNRSIQDFIMEG</sequence>
<dbReference type="GO" id="GO:0046872">
    <property type="term" value="F:metal ion binding"/>
    <property type="evidence" value="ECO:0007669"/>
    <property type="project" value="UniProtKB-KW"/>
</dbReference>
<evidence type="ECO:0000256" key="2">
    <source>
        <dbReference type="ARBA" id="ARBA00022490"/>
    </source>
</evidence>
<dbReference type="Gene3D" id="3.30.54.20">
    <property type="match status" value="1"/>
</dbReference>
<dbReference type="Proteomes" id="UP000294466">
    <property type="component" value="Chromosome"/>
</dbReference>
<evidence type="ECO:0000256" key="5">
    <source>
        <dbReference type="ARBA" id="ARBA00022723"/>
    </source>
</evidence>
<reference evidence="15 16" key="1">
    <citation type="submission" date="2019-02" db="EMBL/GenBank/DDBJ databases">
        <authorList>
            <person name="Manzano-Marin A."/>
            <person name="Manzano-Marin A."/>
        </authorList>
    </citation>
    <scope>NUCLEOTIDE SEQUENCE [LARGE SCALE GENOMIC DNA]</scope>
    <source>
        <strain evidence="15 16">BuCisplendens/pseudotsugae</strain>
    </source>
</reference>
<evidence type="ECO:0000313" key="16">
    <source>
        <dbReference type="Proteomes" id="UP000294466"/>
    </source>
</evidence>
<dbReference type="SUPFAM" id="SSF55186">
    <property type="entry name" value="ThrRS/AlaRS common domain"/>
    <property type="match status" value="1"/>
</dbReference>
<evidence type="ECO:0000256" key="9">
    <source>
        <dbReference type="ARBA" id="ARBA00022884"/>
    </source>
</evidence>
<comment type="similarity">
    <text evidence="1 13">Belongs to the class-II aminoacyl-tRNA synthetase family.</text>
</comment>
<evidence type="ECO:0000313" key="15">
    <source>
        <dbReference type="EMBL" id="VFP77655.1"/>
    </source>
</evidence>
<evidence type="ECO:0000256" key="12">
    <source>
        <dbReference type="ARBA" id="ARBA00049515"/>
    </source>
</evidence>
<feature type="binding site" evidence="13">
    <location>
        <position position="385"/>
    </location>
    <ligand>
        <name>Zn(2+)</name>
        <dbReference type="ChEBI" id="CHEBI:29105"/>
        <note>catalytic</note>
    </ligand>
</feature>
<evidence type="ECO:0000256" key="1">
    <source>
        <dbReference type="ARBA" id="ARBA00008226"/>
    </source>
</evidence>
<feature type="domain" description="Aminoacyl-transfer RNA synthetases class-II family profile" evidence="14">
    <location>
        <begin position="243"/>
        <end position="534"/>
    </location>
</feature>
<comment type="subunit">
    <text evidence="13">Homodimer.</text>
</comment>
<keyword evidence="5 13" id="KW-0479">Metal-binding</keyword>
<dbReference type="GO" id="GO:0005524">
    <property type="term" value="F:ATP binding"/>
    <property type="evidence" value="ECO:0007669"/>
    <property type="project" value="UniProtKB-UniRule"/>
</dbReference>
<keyword evidence="4 13" id="KW-0436">Ligase</keyword>
<dbReference type="CDD" id="cd00771">
    <property type="entry name" value="ThrRS_core"/>
    <property type="match status" value="1"/>
</dbReference>
<dbReference type="SUPFAM" id="SSF55681">
    <property type="entry name" value="Class II aaRS and biotin synthetases"/>
    <property type="match status" value="1"/>
</dbReference>
<dbReference type="NCBIfam" id="TIGR00418">
    <property type="entry name" value="thrS"/>
    <property type="match status" value="1"/>
</dbReference>
<dbReference type="HAMAP" id="MF_00184">
    <property type="entry name" value="Thr_tRNA_synth"/>
    <property type="match status" value="1"/>
</dbReference>
<dbReference type="FunFam" id="3.30.930.10:FF:000002">
    <property type="entry name" value="Threonine--tRNA ligase"/>
    <property type="match status" value="1"/>
</dbReference>
<evidence type="ECO:0000256" key="4">
    <source>
        <dbReference type="ARBA" id="ARBA00022598"/>
    </source>
</evidence>
<dbReference type="PROSITE" id="PS50862">
    <property type="entry name" value="AA_TRNA_LIGASE_II"/>
    <property type="match status" value="1"/>
</dbReference>
<dbReference type="InterPro" id="IPR036621">
    <property type="entry name" value="Anticodon-bd_dom_sf"/>
</dbReference>
<dbReference type="InterPro" id="IPR012947">
    <property type="entry name" value="tRNA_SAD"/>
</dbReference>
<comment type="cofactor">
    <cofactor evidence="13">
        <name>Zn(2+)</name>
        <dbReference type="ChEBI" id="CHEBI:29105"/>
    </cofactor>
    <text evidence="13">Binds 1 zinc ion per subunit.</text>
</comment>
<dbReference type="Gene3D" id="3.30.930.10">
    <property type="entry name" value="Bira Bifunctional Protein, Domain 2"/>
    <property type="match status" value="1"/>
</dbReference>
<organism evidence="15 16">
    <name type="scientific">Buchnera aphidicola</name>
    <name type="common">Cinara cf. splendens/pseudotsugae 3390</name>
    <dbReference type="NCBI Taxonomy" id="2518980"/>
    <lineage>
        <taxon>Bacteria</taxon>
        <taxon>Pseudomonadati</taxon>
        <taxon>Pseudomonadota</taxon>
        <taxon>Gammaproteobacteria</taxon>
        <taxon>Enterobacterales</taxon>
        <taxon>Erwiniaceae</taxon>
        <taxon>Buchnera</taxon>
    </lineage>
</organism>
<protein>
    <recommendedName>
        <fullName evidence="13">Threonine--tRNA ligase</fullName>
        <ecNumber evidence="13">6.1.1.3</ecNumber>
    </recommendedName>
    <alternativeName>
        <fullName evidence="13">Threonyl-tRNA synthetase</fullName>
        <shortName evidence="13">ThrRS</shortName>
    </alternativeName>
</protein>
<dbReference type="GO" id="GO:0006435">
    <property type="term" value="P:threonyl-tRNA aminoacylation"/>
    <property type="evidence" value="ECO:0007669"/>
    <property type="project" value="UniProtKB-UniRule"/>
</dbReference>
<keyword evidence="8 13" id="KW-0067">ATP-binding</keyword>
<proteinExistence type="inferred from homology"/>
<keyword evidence="2 13" id="KW-0963">Cytoplasm</keyword>
<dbReference type="GO" id="GO:0000049">
    <property type="term" value="F:tRNA binding"/>
    <property type="evidence" value="ECO:0007669"/>
    <property type="project" value="UniProtKB-KW"/>
</dbReference>
<feature type="binding site" evidence="13">
    <location>
        <position position="511"/>
    </location>
    <ligand>
        <name>Zn(2+)</name>
        <dbReference type="ChEBI" id="CHEBI:29105"/>
        <note>catalytic</note>
    </ligand>
</feature>
<evidence type="ECO:0000259" key="14">
    <source>
        <dbReference type="PROSITE" id="PS50862"/>
    </source>
</evidence>
<dbReference type="PANTHER" id="PTHR11451:SF44">
    <property type="entry name" value="THREONINE--TRNA LIGASE, CHLOROPLASTIC_MITOCHONDRIAL 2"/>
    <property type="match status" value="1"/>
</dbReference>
<evidence type="ECO:0000256" key="6">
    <source>
        <dbReference type="ARBA" id="ARBA00022741"/>
    </source>
</evidence>
<dbReference type="Pfam" id="PF00587">
    <property type="entry name" value="tRNA-synt_2b"/>
    <property type="match status" value="1"/>
</dbReference>
<evidence type="ECO:0000256" key="3">
    <source>
        <dbReference type="ARBA" id="ARBA00022555"/>
    </source>
</evidence>
<comment type="subcellular location">
    <subcellularLocation>
        <location evidence="13">Cytoplasm</location>
    </subcellularLocation>
</comment>
<evidence type="ECO:0000256" key="8">
    <source>
        <dbReference type="ARBA" id="ARBA00022840"/>
    </source>
</evidence>
<feature type="binding site" evidence="13">
    <location>
        <position position="334"/>
    </location>
    <ligand>
        <name>Zn(2+)</name>
        <dbReference type="ChEBI" id="CHEBI:29105"/>
        <note>catalytic</note>
    </ligand>
</feature>
<dbReference type="InterPro" id="IPR045864">
    <property type="entry name" value="aa-tRNA-synth_II/BPL/LPL"/>
</dbReference>
<dbReference type="Pfam" id="PF03129">
    <property type="entry name" value="HGTP_anticodon"/>
    <property type="match status" value="1"/>
</dbReference>
<dbReference type="EC" id="6.1.1.3" evidence="13"/>
<gene>
    <name evidence="13 15" type="primary">thrS</name>
    <name evidence="15" type="ORF">BUCISPPS3390_085</name>
</gene>
<accession>A0A451CWE0</accession>
<keyword evidence="3 13" id="KW-0820">tRNA-binding</keyword>
<dbReference type="PRINTS" id="PR01047">
    <property type="entry name" value="TRNASYNTHTHR"/>
</dbReference>
<dbReference type="GO" id="GO:0005829">
    <property type="term" value="C:cytosol"/>
    <property type="evidence" value="ECO:0007669"/>
    <property type="project" value="TreeGrafter"/>
</dbReference>
<keyword evidence="11 13" id="KW-0030">Aminoacyl-tRNA synthetase</keyword>
<dbReference type="GO" id="GO:0004829">
    <property type="term" value="F:threonine-tRNA ligase activity"/>
    <property type="evidence" value="ECO:0007669"/>
    <property type="project" value="UniProtKB-UniRule"/>
</dbReference>
<dbReference type="EMBL" id="LR217692">
    <property type="protein sequence ID" value="VFP77655.1"/>
    <property type="molecule type" value="Genomic_DNA"/>
</dbReference>
<dbReference type="InterPro" id="IPR002314">
    <property type="entry name" value="aa-tRNA-synt_IIb"/>
</dbReference>
<dbReference type="Gene3D" id="3.30.980.10">
    <property type="entry name" value="Threonyl-trna Synthetase, Chain A, domain 2"/>
    <property type="match status" value="1"/>
</dbReference>
<evidence type="ECO:0000256" key="11">
    <source>
        <dbReference type="ARBA" id="ARBA00023146"/>
    </source>
</evidence>
<evidence type="ECO:0000256" key="13">
    <source>
        <dbReference type="HAMAP-Rule" id="MF_00184"/>
    </source>
</evidence>
<dbReference type="SMART" id="SM00863">
    <property type="entry name" value="tRNA_SAD"/>
    <property type="match status" value="1"/>
</dbReference>
<dbReference type="PANTHER" id="PTHR11451">
    <property type="entry name" value="THREONINE-TRNA LIGASE"/>
    <property type="match status" value="1"/>
</dbReference>
<dbReference type="RefSeq" id="WP_232036958.1">
    <property type="nucleotide sequence ID" value="NZ_LR217692.1"/>
</dbReference>
<name>A0A451CWE0_9GAMM</name>
<dbReference type="InterPro" id="IPR033728">
    <property type="entry name" value="ThrRS_core"/>
</dbReference>
<dbReference type="InterPro" id="IPR006195">
    <property type="entry name" value="aa-tRNA-synth_II"/>
</dbReference>
<keyword evidence="9 13" id="KW-0694">RNA-binding</keyword>
<evidence type="ECO:0000256" key="7">
    <source>
        <dbReference type="ARBA" id="ARBA00022833"/>
    </source>
</evidence>
<comment type="catalytic activity">
    <reaction evidence="12 13">
        <text>tRNA(Thr) + L-threonine + ATP = L-threonyl-tRNA(Thr) + AMP + diphosphate + H(+)</text>
        <dbReference type="Rhea" id="RHEA:24624"/>
        <dbReference type="Rhea" id="RHEA-COMP:9670"/>
        <dbReference type="Rhea" id="RHEA-COMP:9704"/>
        <dbReference type="ChEBI" id="CHEBI:15378"/>
        <dbReference type="ChEBI" id="CHEBI:30616"/>
        <dbReference type="ChEBI" id="CHEBI:33019"/>
        <dbReference type="ChEBI" id="CHEBI:57926"/>
        <dbReference type="ChEBI" id="CHEBI:78442"/>
        <dbReference type="ChEBI" id="CHEBI:78534"/>
        <dbReference type="ChEBI" id="CHEBI:456215"/>
        <dbReference type="EC" id="6.1.1.3"/>
    </reaction>
</comment>